<dbReference type="GO" id="GO:0055085">
    <property type="term" value="P:transmembrane transport"/>
    <property type="evidence" value="ECO:0007669"/>
    <property type="project" value="TreeGrafter"/>
</dbReference>
<dbReference type="Proteomes" id="UP000276568">
    <property type="component" value="Unassembled WGS sequence"/>
</dbReference>
<keyword evidence="6 8" id="KW-1133">Transmembrane helix</keyword>
<keyword evidence="10" id="KW-1185">Reference proteome</keyword>
<comment type="subcellular location">
    <subcellularLocation>
        <location evidence="1">Cell membrane</location>
        <topology evidence="1">Multi-pass membrane protein</topology>
    </subcellularLocation>
</comment>
<dbReference type="EMBL" id="RJQC01000001">
    <property type="protein sequence ID" value="RNM31523.1"/>
    <property type="molecule type" value="Genomic_DNA"/>
</dbReference>
<feature type="transmembrane region" description="Helical" evidence="8">
    <location>
        <begin position="182"/>
        <end position="205"/>
    </location>
</feature>
<feature type="transmembrane region" description="Helical" evidence="8">
    <location>
        <begin position="276"/>
        <end position="302"/>
    </location>
</feature>
<dbReference type="GO" id="GO:0005886">
    <property type="term" value="C:plasma membrane"/>
    <property type="evidence" value="ECO:0007669"/>
    <property type="project" value="UniProtKB-SubCell"/>
</dbReference>
<feature type="transmembrane region" description="Helical" evidence="8">
    <location>
        <begin position="339"/>
        <end position="372"/>
    </location>
</feature>
<reference evidence="9 10" key="1">
    <citation type="submission" date="2018-11" db="EMBL/GenBank/DDBJ databases">
        <title>Clostridium sp. nov., a member of the family Erysipelotrichaceae isolated from pig faeces.</title>
        <authorList>
            <person name="Chang Y.-H."/>
        </authorList>
    </citation>
    <scope>NUCLEOTIDE SEQUENCE [LARGE SCALE GENOMIC DNA]</scope>
    <source>
        <strain evidence="9 10">YH-panp20</strain>
    </source>
</reference>
<evidence type="ECO:0000256" key="1">
    <source>
        <dbReference type="ARBA" id="ARBA00004651"/>
    </source>
</evidence>
<dbReference type="AlphaFoldDB" id="A0A3N0I3E8"/>
<sequence length="386" mass="43634">MFHVPKEYQKKASFYQYMIVFAAIVVLLVMYIGSIGHFFAWIISIIFPFILGLGLAFVFNIITNALLNVGNRLFHIKDTKISRRILNIVSILLFVFIILAFFFSIVPQVLGSMENLIDNLPSTLRHVKATALRVTAFSPALQRIIRTIDVESINENNIWNHLAEVSTFVFGDSKMVTQVNNLISTTISWMTTFFLAFVFSIFVLFNKKRFLSDVRRFFKAYLPRNAYEQGNHIYHVFKHTFARYIGGTILECLILGTLVTVFSTIFHLPYSLLCGFVVAIGALVPMFGALVAAILCSLFIMLQSPTQGITFLIMFIAIQQVEGNFIYPNVVGKSVGIPSMYIIVAITVGASIGGVLGMVIFIPLFSSVYRLFQENEDKRLSKKELY</sequence>
<protein>
    <submittedName>
        <fullName evidence="9">AI-2E family transporter</fullName>
    </submittedName>
</protein>
<evidence type="ECO:0000256" key="6">
    <source>
        <dbReference type="ARBA" id="ARBA00022989"/>
    </source>
</evidence>
<proteinExistence type="inferred from homology"/>
<dbReference type="RefSeq" id="WP_128519686.1">
    <property type="nucleotide sequence ID" value="NZ_JALFCT010000004.1"/>
</dbReference>
<name>A0A3N0I3E8_9FIRM</name>
<feature type="transmembrane region" description="Helical" evidence="8">
    <location>
        <begin position="84"/>
        <end position="106"/>
    </location>
</feature>
<dbReference type="PANTHER" id="PTHR21716:SF53">
    <property type="entry name" value="PERMEASE PERM-RELATED"/>
    <property type="match status" value="1"/>
</dbReference>
<feature type="transmembrane region" description="Helical" evidence="8">
    <location>
        <begin position="12"/>
        <end position="32"/>
    </location>
</feature>
<dbReference type="OrthoDB" id="9793390at2"/>
<keyword evidence="5 8" id="KW-0812">Transmembrane</keyword>
<evidence type="ECO:0000256" key="3">
    <source>
        <dbReference type="ARBA" id="ARBA00022448"/>
    </source>
</evidence>
<evidence type="ECO:0000256" key="8">
    <source>
        <dbReference type="SAM" id="Phobius"/>
    </source>
</evidence>
<keyword evidence="4" id="KW-1003">Cell membrane</keyword>
<evidence type="ECO:0000256" key="5">
    <source>
        <dbReference type="ARBA" id="ARBA00022692"/>
    </source>
</evidence>
<evidence type="ECO:0000313" key="10">
    <source>
        <dbReference type="Proteomes" id="UP000276568"/>
    </source>
</evidence>
<comment type="caution">
    <text evidence="9">The sequence shown here is derived from an EMBL/GenBank/DDBJ whole genome shotgun (WGS) entry which is preliminary data.</text>
</comment>
<keyword evidence="7 8" id="KW-0472">Membrane</keyword>
<dbReference type="PANTHER" id="PTHR21716">
    <property type="entry name" value="TRANSMEMBRANE PROTEIN"/>
    <property type="match status" value="1"/>
</dbReference>
<dbReference type="Pfam" id="PF01594">
    <property type="entry name" value="AI-2E_transport"/>
    <property type="match status" value="1"/>
</dbReference>
<feature type="transmembrane region" description="Helical" evidence="8">
    <location>
        <begin position="38"/>
        <end position="63"/>
    </location>
</feature>
<comment type="similarity">
    <text evidence="2">Belongs to the autoinducer-2 exporter (AI-2E) (TC 2.A.86) family.</text>
</comment>
<evidence type="ECO:0000256" key="2">
    <source>
        <dbReference type="ARBA" id="ARBA00009773"/>
    </source>
</evidence>
<dbReference type="InterPro" id="IPR002549">
    <property type="entry name" value="AI-2E-like"/>
</dbReference>
<evidence type="ECO:0000313" key="9">
    <source>
        <dbReference type="EMBL" id="RNM31523.1"/>
    </source>
</evidence>
<evidence type="ECO:0000256" key="7">
    <source>
        <dbReference type="ARBA" id="ARBA00023136"/>
    </source>
</evidence>
<gene>
    <name evidence="9" type="ORF">EDX97_02910</name>
</gene>
<organism evidence="9 10">
    <name type="scientific">Absicoccus porci</name>
    <dbReference type="NCBI Taxonomy" id="2486576"/>
    <lineage>
        <taxon>Bacteria</taxon>
        <taxon>Bacillati</taxon>
        <taxon>Bacillota</taxon>
        <taxon>Erysipelotrichia</taxon>
        <taxon>Erysipelotrichales</taxon>
        <taxon>Erysipelotrichaceae</taxon>
        <taxon>Absicoccus</taxon>
    </lineage>
</organism>
<keyword evidence="3" id="KW-0813">Transport</keyword>
<feature type="transmembrane region" description="Helical" evidence="8">
    <location>
        <begin position="248"/>
        <end position="270"/>
    </location>
</feature>
<evidence type="ECO:0000256" key="4">
    <source>
        <dbReference type="ARBA" id="ARBA00022475"/>
    </source>
</evidence>
<feature type="transmembrane region" description="Helical" evidence="8">
    <location>
        <begin position="309"/>
        <end position="327"/>
    </location>
</feature>
<accession>A0A3N0I3E8</accession>